<gene>
    <name evidence="2" type="ORF">F4559_000150</name>
</gene>
<evidence type="ECO:0000313" key="3">
    <source>
        <dbReference type="Proteomes" id="UP000542674"/>
    </source>
</evidence>
<feature type="region of interest" description="Disordered" evidence="1">
    <location>
        <begin position="103"/>
        <end position="132"/>
    </location>
</feature>
<name>A0A7W7WT20_9PSEU</name>
<organism evidence="2 3">
    <name type="scientific">Saccharothrix violaceirubra</name>
    <dbReference type="NCBI Taxonomy" id="413306"/>
    <lineage>
        <taxon>Bacteria</taxon>
        <taxon>Bacillati</taxon>
        <taxon>Actinomycetota</taxon>
        <taxon>Actinomycetes</taxon>
        <taxon>Pseudonocardiales</taxon>
        <taxon>Pseudonocardiaceae</taxon>
        <taxon>Saccharothrix</taxon>
    </lineage>
</organism>
<sequence length="132" mass="14705">MGHAWRTPEVRTAEEVLGRTIAEADRSMREAAKVRPGREPSAEDVRRVMAYAKSPDASPELQAVQRRVARGDLSWRQILLGEASGDRGVRAALEAERTTLAALCRGEDPRPAPRRPVRTEDDEPTSFTEDAW</sequence>
<dbReference type="Proteomes" id="UP000542674">
    <property type="component" value="Unassembled WGS sequence"/>
</dbReference>
<accession>A0A7W7WT20</accession>
<dbReference type="EMBL" id="JACHJS010000001">
    <property type="protein sequence ID" value="MBB4962791.1"/>
    <property type="molecule type" value="Genomic_DNA"/>
</dbReference>
<protein>
    <submittedName>
        <fullName evidence="2">Phage shock protein A</fullName>
    </submittedName>
</protein>
<reference evidence="2 3" key="1">
    <citation type="submission" date="2020-08" db="EMBL/GenBank/DDBJ databases">
        <title>Sequencing the genomes of 1000 actinobacteria strains.</title>
        <authorList>
            <person name="Klenk H.-P."/>
        </authorList>
    </citation>
    <scope>NUCLEOTIDE SEQUENCE [LARGE SCALE GENOMIC DNA]</scope>
    <source>
        <strain evidence="2 3">DSM 45084</strain>
    </source>
</reference>
<evidence type="ECO:0000313" key="2">
    <source>
        <dbReference type="EMBL" id="MBB4962791.1"/>
    </source>
</evidence>
<dbReference type="RefSeq" id="WP_184665665.1">
    <property type="nucleotide sequence ID" value="NZ_BAABAI010000042.1"/>
</dbReference>
<keyword evidence="3" id="KW-1185">Reference proteome</keyword>
<evidence type="ECO:0000256" key="1">
    <source>
        <dbReference type="SAM" id="MobiDB-lite"/>
    </source>
</evidence>
<comment type="caution">
    <text evidence="2">The sequence shown here is derived from an EMBL/GenBank/DDBJ whole genome shotgun (WGS) entry which is preliminary data.</text>
</comment>
<proteinExistence type="predicted"/>
<dbReference type="AlphaFoldDB" id="A0A7W7WT20"/>